<name>A0A7C9VLJ8_9PSEU</name>
<keyword evidence="3" id="KW-1185">Reference proteome</keyword>
<proteinExistence type="predicted"/>
<organism evidence="2 3">
    <name type="scientific">Lentzea alba</name>
    <dbReference type="NCBI Taxonomy" id="2714351"/>
    <lineage>
        <taxon>Bacteria</taxon>
        <taxon>Bacillati</taxon>
        <taxon>Actinomycetota</taxon>
        <taxon>Actinomycetes</taxon>
        <taxon>Pseudonocardiales</taxon>
        <taxon>Pseudonocardiaceae</taxon>
        <taxon>Lentzea</taxon>
    </lineage>
</organism>
<evidence type="ECO:0000313" key="3">
    <source>
        <dbReference type="Proteomes" id="UP000481360"/>
    </source>
</evidence>
<evidence type="ECO:0000313" key="2">
    <source>
        <dbReference type="EMBL" id="NGY57732.1"/>
    </source>
</evidence>
<dbReference type="RefSeq" id="WP_166043299.1">
    <property type="nucleotide sequence ID" value="NZ_JAAMPJ010000001.1"/>
</dbReference>
<dbReference type="InterPro" id="IPR027417">
    <property type="entry name" value="P-loop_NTPase"/>
</dbReference>
<dbReference type="SUPFAM" id="SSF52540">
    <property type="entry name" value="P-loop containing nucleoside triphosphate hydrolases"/>
    <property type="match status" value="1"/>
</dbReference>
<dbReference type="AlphaFoldDB" id="A0A7C9VLJ8"/>
<reference evidence="2 3" key="1">
    <citation type="submission" date="2020-03" db="EMBL/GenBank/DDBJ databases">
        <title>Isolation and identification of active actinomycetes.</title>
        <authorList>
            <person name="Sun X."/>
        </authorList>
    </citation>
    <scope>NUCLEOTIDE SEQUENCE [LARGE SCALE GENOMIC DNA]</scope>
    <source>
        <strain evidence="2 3">NEAU-D13</strain>
    </source>
</reference>
<keyword evidence="2" id="KW-0067">ATP-binding</keyword>
<sequence length="139" mass="15247">MRLIKVEFKGYKRLADTAVNVDGRLIAFVGPNEAGKSSILDALLWLRSTDELPTSALTRGRRANSEPVVRATFMLDEGDHEALVDLQLPTLPTKIVLMKTAAGSVHLTLDPPVGWGTDAFRLLSHTLDMLLTDHTDVRA</sequence>
<dbReference type="Proteomes" id="UP000481360">
    <property type="component" value="Unassembled WGS sequence"/>
</dbReference>
<dbReference type="GO" id="GO:0005524">
    <property type="term" value="F:ATP binding"/>
    <property type="evidence" value="ECO:0007669"/>
    <property type="project" value="UniProtKB-KW"/>
</dbReference>
<accession>A0A7C9VLJ8</accession>
<keyword evidence="2" id="KW-0547">Nucleotide-binding</keyword>
<comment type="caution">
    <text evidence="2">The sequence shown here is derived from an EMBL/GenBank/DDBJ whole genome shotgun (WGS) entry which is preliminary data.</text>
</comment>
<dbReference type="Gene3D" id="3.40.50.300">
    <property type="entry name" value="P-loop containing nucleotide triphosphate hydrolases"/>
    <property type="match status" value="1"/>
</dbReference>
<gene>
    <name evidence="2" type="ORF">G7043_02165</name>
</gene>
<dbReference type="Pfam" id="PF13175">
    <property type="entry name" value="AAA_15"/>
    <property type="match status" value="1"/>
</dbReference>
<feature type="domain" description="Endonuclease GajA/Old nuclease/RecF-like AAA" evidence="1">
    <location>
        <begin position="1"/>
        <end position="50"/>
    </location>
</feature>
<dbReference type="EMBL" id="JAAMPJ010000001">
    <property type="protein sequence ID" value="NGY57732.1"/>
    <property type="molecule type" value="Genomic_DNA"/>
</dbReference>
<dbReference type="InterPro" id="IPR041685">
    <property type="entry name" value="AAA_GajA/Old/RecF-like"/>
</dbReference>
<evidence type="ECO:0000259" key="1">
    <source>
        <dbReference type="Pfam" id="PF13175"/>
    </source>
</evidence>
<protein>
    <submittedName>
        <fullName evidence="2">ATP-binding protein</fullName>
    </submittedName>
</protein>